<keyword evidence="2" id="KW-0813">Transport</keyword>
<feature type="transmembrane region" description="Helical" evidence="7">
    <location>
        <begin position="109"/>
        <end position="130"/>
    </location>
</feature>
<gene>
    <name evidence="9" type="ORF">JOC74_002667</name>
</gene>
<evidence type="ECO:0000256" key="4">
    <source>
        <dbReference type="ARBA" id="ARBA00022692"/>
    </source>
</evidence>
<dbReference type="Gene3D" id="1.20.1250.20">
    <property type="entry name" value="MFS general substrate transporter like domains"/>
    <property type="match status" value="1"/>
</dbReference>
<dbReference type="PANTHER" id="PTHR43124:SF10">
    <property type="entry name" value="PURINE EFFLUX PUMP PBUE"/>
    <property type="match status" value="1"/>
</dbReference>
<proteinExistence type="predicted"/>
<evidence type="ECO:0000313" key="9">
    <source>
        <dbReference type="EMBL" id="MBP1082174.1"/>
    </source>
</evidence>
<evidence type="ECO:0000256" key="3">
    <source>
        <dbReference type="ARBA" id="ARBA00022475"/>
    </source>
</evidence>
<evidence type="ECO:0000256" key="6">
    <source>
        <dbReference type="ARBA" id="ARBA00023136"/>
    </source>
</evidence>
<evidence type="ECO:0000259" key="8">
    <source>
        <dbReference type="PROSITE" id="PS50850"/>
    </source>
</evidence>
<feature type="transmembrane region" description="Helical" evidence="7">
    <location>
        <begin position="12"/>
        <end position="34"/>
    </location>
</feature>
<keyword evidence="4 7" id="KW-0812">Transmembrane</keyword>
<dbReference type="PROSITE" id="PS50850">
    <property type="entry name" value="MFS"/>
    <property type="match status" value="1"/>
</dbReference>
<feature type="domain" description="Major facilitator superfamily (MFS) profile" evidence="8">
    <location>
        <begin position="1"/>
        <end position="170"/>
    </location>
</feature>
<comment type="subcellular location">
    <subcellularLocation>
        <location evidence="1">Cell membrane</location>
        <topology evidence="1">Multi-pass membrane protein</topology>
    </subcellularLocation>
</comment>
<keyword evidence="10" id="KW-1185">Reference proteome</keyword>
<evidence type="ECO:0000256" key="1">
    <source>
        <dbReference type="ARBA" id="ARBA00004651"/>
    </source>
</evidence>
<evidence type="ECO:0000256" key="2">
    <source>
        <dbReference type="ARBA" id="ARBA00022448"/>
    </source>
</evidence>
<name>A0ABS4CXS5_9BACI</name>
<feature type="transmembrane region" description="Helical" evidence="7">
    <location>
        <begin position="46"/>
        <end position="65"/>
    </location>
</feature>
<sequence length="170" mass="18024">MFTYLTPFFETILHLNTSGVGLMMLVLGVVGVIGSRLDGSGVDAWGTVRMISLSFLVSFGALAFLPMFTAILPIGLVLLTIWMMFIFMAAPGINSYFIQQAPQSSNFILGLNTSIIHLGMAIGAGLGGILVNSASTVLYHPWAASSTIALGLAAAIVSFSIRKRNYSETA</sequence>
<reference evidence="9 10" key="1">
    <citation type="submission" date="2021-01" db="EMBL/GenBank/DDBJ databases">
        <title>Genomic Encyclopedia of Type Strains, Phase IV (KMG-IV): sequencing the most valuable type-strain genomes for metagenomic binning, comparative biology and taxonomic classification.</title>
        <authorList>
            <person name="Goeker M."/>
        </authorList>
    </citation>
    <scope>NUCLEOTIDE SEQUENCE [LARGE SCALE GENOMIC DNA]</scope>
    <source>
        <strain evidence="9 10">DSM 103394</strain>
    </source>
</reference>
<dbReference type="EMBL" id="JAFDST010000002">
    <property type="protein sequence ID" value="MBP1082174.1"/>
    <property type="molecule type" value="Genomic_DNA"/>
</dbReference>
<keyword evidence="6 7" id="KW-0472">Membrane</keyword>
<dbReference type="PANTHER" id="PTHR43124">
    <property type="entry name" value="PURINE EFFLUX PUMP PBUE"/>
    <property type="match status" value="1"/>
</dbReference>
<accession>A0ABS4CXS5</accession>
<evidence type="ECO:0000313" key="10">
    <source>
        <dbReference type="Proteomes" id="UP000674416"/>
    </source>
</evidence>
<dbReference type="Proteomes" id="UP000674416">
    <property type="component" value="Unassembled WGS sequence"/>
</dbReference>
<dbReference type="InterPro" id="IPR036259">
    <property type="entry name" value="MFS_trans_sf"/>
</dbReference>
<evidence type="ECO:0000256" key="7">
    <source>
        <dbReference type="SAM" id="Phobius"/>
    </source>
</evidence>
<dbReference type="InterPro" id="IPR020846">
    <property type="entry name" value="MFS_dom"/>
</dbReference>
<evidence type="ECO:0000256" key="5">
    <source>
        <dbReference type="ARBA" id="ARBA00022989"/>
    </source>
</evidence>
<protein>
    <submittedName>
        <fullName evidence="9">DHA1 family putative efflux transporter-like MFS transporter</fullName>
    </submittedName>
</protein>
<organism evidence="9 10">
    <name type="scientific">Bacillus capparidis</name>
    <dbReference type="NCBI Taxonomy" id="1840411"/>
    <lineage>
        <taxon>Bacteria</taxon>
        <taxon>Bacillati</taxon>
        <taxon>Bacillota</taxon>
        <taxon>Bacilli</taxon>
        <taxon>Bacillales</taxon>
        <taxon>Bacillaceae</taxon>
        <taxon>Bacillus</taxon>
    </lineage>
</organism>
<dbReference type="SUPFAM" id="SSF103473">
    <property type="entry name" value="MFS general substrate transporter"/>
    <property type="match status" value="1"/>
</dbReference>
<keyword evidence="5 7" id="KW-1133">Transmembrane helix</keyword>
<dbReference type="RefSeq" id="WP_053604949.1">
    <property type="nucleotide sequence ID" value="NZ_JAFDST010000002.1"/>
</dbReference>
<feature type="transmembrane region" description="Helical" evidence="7">
    <location>
        <begin position="71"/>
        <end position="97"/>
    </location>
</feature>
<keyword evidence="3" id="KW-1003">Cell membrane</keyword>
<comment type="caution">
    <text evidence="9">The sequence shown here is derived from an EMBL/GenBank/DDBJ whole genome shotgun (WGS) entry which is preliminary data.</text>
</comment>
<feature type="transmembrane region" description="Helical" evidence="7">
    <location>
        <begin position="142"/>
        <end position="161"/>
    </location>
</feature>
<dbReference type="InterPro" id="IPR050189">
    <property type="entry name" value="MFS_Efflux_Transporters"/>
</dbReference>